<accession>A0ABD0XMK4</accession>
<name>A0ABD0XMK4_UMBPY</name>
<feature type="region of interest" description="Disordered" evidence="1">
    <location>
        <begin position="21"/>
        <end position="41"/>
    </location>
</feature>
<dbReference type="AlphaFoldDB" id="A0ABD0XMK4"/>
<dbReference type="Proteomes" id="UP001557470">
    <property type="component" value="Unassembled WGS sequence"/>
</dbReference>
<keyword evidence="3" id="KW-1185">Reference proteome</keyword>
<evidence type="ECO:0000313" key="3">
    <source>
        <dbReference type="Proteomes" id="UP001557470"/>
    </source>
</evidence>
<gene>
    <name evidence="2" type="ORF">UPYG_G00030220</name>
</gene>
<evidence type="ECO:0000256" key="1">
    <source>
        <dbReference type="SAM" id="MobiDB-lite"/>
    </source>
</evidence>
<comment type="caution">
    <text evidence="2">The sequence shown here is derived from an EMBL/GenBank/DDBJ whole genome shotgun (WGS) entry which is preliminary data.</text>
</comment>
<evidence type="ECO:0000313" key="2">
    <source>
        <dbReference type="EMBL" id="KAL1022629.1"/>
    </source>
</evidence>
<organism evidence="2 3">
    <name type="scientific">Umbra pygmaea</name>
    <name type="common">Eastern mudminnow</name>
    <dbReference type="NCBI Taxonomy" id="75934"/>
    <lineage>
        <taxon>Eukaryota</taxon>
        <taxon>Metazoa</taxon>
        <taxon>Chordata</taxon>
        <taxon>Craniata</taxon>
        <taxon>Vertebrata</taxon>
        <taxon>Euteleostomi</taxon>
        <taxon>Actinopterygii</taxon>
        <taxon>Neopterygii</taxon>
        <taxon>Teleostei</taxon>
        <taxon>Protacanthopterygii</taxon>
        <taxon>Esociformes</taxon>
        <taxon>Umbridae</taxon>
        <taxon>Umbra</taxon>
    </lineage>
</organism>
<reference evidence="2 3" key="1">
    <citation type="submission" date="2024-06" db="EMBL/GenBank/DDBJ databases">
        <authorList>
            <person name="Pan Q."/>
            <person name="Wen M."/>
            <person name="Jouanno E."/>
            <person name="Zahm M."/>
            <person name="Klopp C."/>
            <person name="Cabau C."/>
            <person name="Louis A."/>
            <person name="Berthelot C."/>
            <person name="Parey E."/>
            <person name="Roest Crollius H."/>
            <person name="Montfort J."/>
            <person name="Robinson-Rechavi M."/>
            <person name="Bouchez O."/>
            <person name="Lampietro C."/>
            <person name="Lopez Roques C."/>
            <person name="Donnadieu C."/>
            <person name="Postlethwait J."/>
            <person name="Bobe J."/>
            <person name="Verreycken H."/>
            <person name="Guiguen Y."/>
        </authorList>
    </citation>
    <scope>NUCLEOTIDE SEQUENCE [LARGE SCALE GENOMIC DNA]</scope>
    <source>
        <strain evidence="2">Up_M1</strain>
        <tissue evidence="2">Testis</tissue>
    </source>
</reference>
<sequence>MDDEKYRLLCDNPPLPCPRASHPCPSTQLAPPQSPPPLNSTNSTLVIGSSMVRDLYIPPSPSGPSKVYLVPRSVTSCTNSQAYSPVTLMSTISLCMWAQMTSERC</sequence>
<protein>
    <submittedName>
        <fullName evidence="2">Uncharacterized protein</fullName>
    </submittedName>
</protein>
<dbReference type="EMBL" id="JAGEUA010000001">
    <property type="protein sequence ID" value="KAL1022629.1"/>
    <property type="molecule type" value="Genomic_DNA"/>
</dbReference>
<proteinExistence type="predicted"/>